<keyword evidence="1" id="KW-0472">Membrane</keyword>
<keyword evidence="3" id="KW-1185">Reference proteome</keyword>
<dbReference type="Proteomes" id="UP000505306">
    <property type="component" value="Chromosome"/>
</dbReference>
<dbReference type="EMBL" id="CP049057">
    <property type="protein sequence ID" value="QIE60594.1"/>
    <property type="molecule type" value="Genomic_DNA"/>
</dbReference>
<feature type="transmembrane region" description="Helical" evidence="1">
    <location>
        <begin position="161"/>
        <end position="187"/>
    </location>
</feature>
<dbReference type="AlphaFoldDB" id="A0A6G6GQ46"/>
<accession>A0A6G6GQ46</accession>
<reference evidence="2 3" key="1">
    <citation type="submission" date="2020-02" db="EMBL/GenBank/DDBJ databases">
        <title>Complete genome sequence of Flavobacteriaceae bacterium.</title>
        <authorList>
            <person name="Kim S.-J."/>
            <person name="Kim Y.-S."/>
            <person name="Kim K.-H."/>
        </authorList>
    </citation>
    <scope>NUCLEOTIDE SEQUENCE [LARGE SCALE GENOMIC DNA]</scope>
    <source>
        <strain evidence="2 3">RR4-40</strain>
    </source>
</reference>
<sequence>MSRTLLNTVEWAVRINVFLKLGTYGLGKILNGQFYTKNNIPESIGSIPLSETESYNLAWTFFGHSRGYILFIGISQLLGAVLFLIPRTKLIGGSILIPILLNIIVVDYFFGVAYGALFSACFYVASIAWVFYLERSCVRAVVAQLLVRKPKTSKKSGATMAIYISGIVLVVGAIFFIEYVGIGLFGYEDR</sequence>
<name>A0A6G6GQ46_9FLAO</name>
<proteinExistence type="predicted"/>
<keyword evidence="1" id="KW-1133">Transmembrane helix</keyword>
<protein>
    <submittedName>
        <fullName evidence="2">Uncharacterized protein</fullName>
    </submittedName>
</protein>
<dbReference type="KEGG" id="mgel:G5B37_13775"/>
<feature type="transmembrane region" description="Helical" evidence="1">
    <location>
        <begin position="90"/>
        <end position="110"/>
    </location>
</feature>
<organism evidence="2 3">
    <name type="scientific">Rasiella rasia</name>
    <dbReference type="NCBI Taxonomy" id="2744027"/>
    <lineage>
        <taxon>Bacteria</taxon>
        <taxon>Pseudomonadati</taxon>
        <taxon>Bacteroidota</taxon>
        <taxon>Flavobacteriia</taxon>
        <taxon>Flavobacteriales</taxon>
        <taxon>Flavobacteriaceae</taxon>
        <taxon>Rasiella</taxon>
    </lineage>
</organism>
<dbReference type="RefSeq" id="WP_164680606.1">
    <property type="nucleotide sequence ID" value="NZ_CP049057.1"/>
</dbReference>
<evidence type="ECO:0000313" key="3">
    <source>
        <dbReference type="Proteomes" id="UP000505306"/>
    </source>
</evidence>
<evidence type="ECO:0000313" key="2">
    <source>
        <dbReference type="EMBL" id="QIE60594.1"/>
    </source>
</evidence>
<gene>
    <name evidence="2" type="ORF">G5B37_13775</name>
</gene>
<keyword evidence="1" id="KW-0812">Transmembrane</keyword>
<feature type="transmembrane region" description="Helical" evidence="1">
    <location>
        <begin position="67"/>
        <end position="85"/>
    </location>
</feature>
<evidence type="ECO:0000256" key="1">
    <source>
        <dbReference type="SAM" id="Phobius"/>
    </source>
</evidence>
<feature type="transmembrane region" description="Helical" evidence="1">
    <location>
        <begin position="116"/>
        <end position="133"/>
    </location>
</feature>